<accession>A0A1G7D7K7</accession>
<evidence type="ECO:0000313" key="3">
    <source>
        <dbReference type="Proteomes" id="UP000199109"/>
    </source>
</evidence>
<name>A0A1G7D7K7_9FLAO</name>
<dbReference type="RefSeq" id="WP_317040751.1">
    <property type="nucleotide sequence ID" value="NZ_FNAO01000005.1"/>
</dbReference>
<feature type="domain" description="Hemerythrin-like" evidence="1">
    <location>
        <begin position="145"/>
        <end position="199"/>
    </location>
</feature>
<dbReference type="Pfam" id="PF01814">
    <property type="entry name" value="Hemerythrin"/>
    <property type="match status" value="1"/>
</dbReference>
<sequence length="260" mass="31147">MDLIENLAHFFKKPKKETEGMTPEGTCPICWGYQQYDAKIRQMFKDKQIDVNNHRDHYMKVQKFMVEYIDGIHLKQGEIRECPTCGHQEPLKDDLRCEPLEKPMNNMETKKPIKRNRDLQALSRDHHHSLLLSWKIRTGFSKGVAADRIKHYIDWFFEHHIQPHFEMEEKYLFPILGNDNELVKKALAEHRRLSRLFNDTDDIEKSLSLIEEELEKHIRFEERILFNEIQKVASKAQLQLISKIHTDEKFSDNTDDEFWK</sequence>
<evidence type="ECO:0000259" key="1">
    <source>
        <dbReference type="Pfam" id="PF01814"/>
    </source>
</evidence>
<dbReference type="STRING" id="641691.SAMN05421636_105208"/>
<dbReference type="AlphaFoldDB" id="A0A1G7D7K7"/>
<protein>
    <recommendedName>
        <fullName evidence="1">Hemerythrin-like domain-containing protein</fullName>
    </recommendedName>
</protein>
<dbReference type="Proteomes" id="UP000199109">
    <property type="component" value="Unassembled WGS sequence"/>
</dbReference>
<keyword evidence="3" id="KW-1185">Reference proteome</keyword>
<gene>
    <name evidence="2" type="ORF">SAMN05421636_105208</name>
</gene>
<organism evidence="2 3">
    <name type="scientific">Pricia antarctica</name>
    <dbReference type="NCBI Taxonomy" id="641691"/>
    <lineage>
        <taxon>Bacteria</taxon>
        <taxon>Pseudomonadati</taxon>
        <taxon>Bacteroidota</taxon>
        <taxon>Flavobacteriia</taxon>
        <taxon>Flavobacteriales</taxon>
        <taxon>Flavobacteriaceae</taxon>
        <taxon>Pricia</taxon>
    </lineage>
</organism>
<reference evidence="2 3" key="1">
    <citation type="submission" date="2016-10" db="EMBL/GenBank/DDBJ databases">
        <authorList>
            <person name="de Groot N.N."/>
        </authorList>
    </citation>
    <scope>NUCLEOTIDE SEQUENCE [LARGE SCALE GENOMIC DNA]</scope>
    <source>
        <strain evidence="2 3">DSM 23421</strain>
    </source>
</reference>
<dbReference type="Gene3D" id="1.20.120.520">
    <property type="entry name" value="nmb1532 protein domain like"/>
    <property type="match status" value="1"/>
</dbReference>
<dbReference type="InterPro" id="IPR012312">
    <property type="entry name" value="Hemerythrin-like"/>
</dbReference>
<dbReference type="EMBL" id="FNAO01000005">
    <property type="protein sequence ID" value="SDE47624.1"/>
    <property type="molecule type" value="Genomic_DNA"/>
</dbReference>
<proteinExistence type="predicted"/>
<evidence type="ECO:0000313" key="2">
    <source>
        <dbReference type="EMBL" id="SDE47624.1"/>
    </source>
</evidence>